<reference evidence="1 2" key="1">
    <citation type="journal article" date="2020" name="Cell">
        <title>Large-Scale Comparative Analyses of Tick Genomes Elucidate Their Genetic Diversity and Vector Capacities.</title>
        <authorList>
            <consortium name="Tick Genome and Microbiome Consortium (TIGMIC)"/>
            <person name="Jia N."/>
            <person name="Wang J."/>
            <person name="Shi W."/>
            <person name="Du L."/>
            <person name="Sun Y."/>
            <person name="Zhan W."/>
            <person name="Jiang J.F."/>
            <person name="Wang Q."/>
            <person name="Zhang B."/>
            <person name="Ji P."/>
            <person name="Bell-Sakyi L."/>
            <person name="Cui X.M."/>
            <person name="Yuan T.T."/>
            <person name="Jiang B.G."/>
            <person name="Yang W.F."/>
            <person name="Lam T.T."/>
            <person name="Chang Q.C."/>
            <person name="Ding S.J."/>
            <person name="Wang X.J."/>
            <person name="Zhu J.G."/>
            <person name="Ruan X.D."/>
            <person name="Zhao L."/>
            <person name="Wei J.T."/>
            <person name="Ye R.Z."/>
            <person name="Que T.C."/>
            <person name="Du C.H."/>
            <person name="Zhou Y.H."/>
            <person name="Cheng J.X."/>
            <person name="Dai P.F."/>
            <person name="Guo W.B."/>
            <person name="Han X.H."/>
            <person name="Huang E.J."/>
            <person name="Li L.F."/>
            <person name="Wei W."/>
            <person name="Gao Y.C."/>
            <person name="Liu J.Z."/>
            <person name="Shao H.Z."/>
            <person name="Wang X."/>
            <person name="Wang C.C."/>
            <person name="Yang T.C."/>
            <person name="Huo Q.B."/>
            <person name="Li W."/>
            <person name="Chen H.Y."/>
            <person name="Chen S.E."/>
            <person name="Zhou L.G."/>
            <person name="Ni X.B."/>
            <person name="Tian J.H."/>
            <person name="Sheng Y."/>
            <person name="Liu T."/>
            <person name="Pan Y.S."/>
            <person name="Xia L.Y."/>
            <person name="Li J."/>
            <person name="Zhao F."/>
            <person name="Cao W.C."/>
        </authorList>
    </citation>
    <scope>NUCLEOTIDE SEQUENCE [LARGE SCALE GENOMIC DNA]</scope>
    <source>
        <strain evidence="1">Iper-2018</strain>
    </source>
</reference>
<evidence type="ECO:0000313" key="2">
    <source>
        <dbReference type="Proteomes" id="UP000805193"/>
    </source>
</evidence>
<dbReference type="EMBL" id="JABSTQ010011069">
    <property type="protein sequence ID" value="KAG0415442.1"/>
    <property type="molecule type" value="Genomic_DNA"/>
</dbReference>
<comment type="caution">
    <text evidence="1">The sequence shown here is derived from an EMBL/GenBank/DDBJ whole genome shotgun (WGS) entry which is preliminary data.</text>
</comment>
<protein>
    <submittedName>
        <fullName evidence="1">Uncharacterized protein</fullName>
    </submittedName>
</protein>
<accession>A0AC60P823</accession>
<name>A0AC60P823_IXOPE</name>
<keyword evidence="2" id="KW-1185">Reference proteome</keyword>
<organism evidence="1 2">
    <name type="scientific">Ixodes persulcatus</name>
    <name type="common">Taiga tick</name>
    <dbReference type="NCBI Taxonomy" id="34615"/>
    <lineage>
        <taxon>Eukaryota</taxon>
        <taxon>Metazoa</taxon>
        <taxon>Ecdysozoa</taxon>
        <taxon>Arthropoda</taxon>
        <taxon>Chelicerata</taxon>
        <taxon>Arachnida</taxon>
        <taxon>Acari</taxon>
        <taxon>Parasitiformes</taxon>
        <taxon>Ixodida</taxon>
        <taxon>Ixodoidea</taxon>
        <taxon>Ixodidae</taxon>
        <taxon>Ixodinae</taxon>
        <taxon>Ixodes</taxon>
    </lineage>
</organism>
<sequence length="147" mass="16008">MKSAVGLSLLGVDVNQESWGNTWKAECDSLFCKITASSKWPMEGLLKRSVAGTLSNKAKAAGQEKAFAPLTPLMVQAFSDPELKRRLVDQSRQLGLCPYEDTPRRPANPPAESSEASDTLLVRFASTHDSGFSSPVSSLDKSFRFVQ</sequence>
<dbReference type="Proteomes" id="UP000805193">
    <property type="component" value="Unassembled WGS sequence"/>
</dbReference>
<gene>
    <name evidence="1" type="ORF">HPB47_007384</name>
</gene>
<evidence type="ECO:0000313" key="1">
    <source>
        <dbReference type="EMBL" id="KAG0415442.1"/>
    </source>
</evidence>
<proteinExistence type="predicted"/>